<evidence type="ECO:0000256" key="9">
    <source>
        <dbReference type="RuleBase" id="RU003346"/>
    </source>
</evidence>
<evidence type="ECO:0000313" key="12">
    <source>
        <dbReference type="EMBL" id="KJL27465.1"/>
    </source>
</evidence>
<dbReference type="PANTHER" id="PTHR48020:SF12">
    <property type="entry name" value="PROTON MYO-INOSITOL COTRANSPORTER"/>
    <property type="match status" value="1"/>
</dbReference>
<evidence type="ECO:0000256" key="10">
    <source>
        <dbReference type="SAM" id="Phobius"/>
    </source>
</evidence>
<evidence type="ECO:0000256" key="4">
    <source>
        <dbReference type="ARBA" id="ARBA00022475"/>
    </source>
</evidence>
<sequence>MSSALTGNSRTTRLALLVGIAAATVGIIYGYDSSNIGGAMLYLAEDFHLDAAAQSWVTTTVVVGEILGALFGGALANRIGRKPTMVVVAVSFAAFSLLSGLAPFLWVLVIARFLLGLTIGVSVVVVPVFVAESAPARSRGAFLVLYQVATVSGIILGYLVAMALAPTESWRWMLGLAAIPGVIITLVLLRLPDTARWYVMKGRTSEARSTLARIEGPEVDVDAEIETITAGFAAGHTASWRDLLRKPFLRATLFVVGLGFFVQLTGINAIVYYSPRIFEAMGFTDDIVKLGLSALVQVAGLVAVFVALLVIDRMGRRPVLLIGIGTMVLANLLLVIVFAIGGGHFDGALTIAGFIGLVLFTAGFTFGFGSLVWVYAGEAMPAHLRSLGASVMLTSDLVANVIVGAFFLTILNALGGAGAFAVFGVIAILAFFFVVWLAPETKGRPLEDIGRYWENGGRW</sequence>
<organism evidence="12 13">
    <name type="scientific">Microbacterium azadirachtae</name>
    <dbReference type="NCBI Taxonomy" id="582680"/>
    <lineage>
        <taxon>Bacteria</taxon>
        <taxon>Bacillati</taxon>
        <taxon>Actinomycetota</taxon>
        <taxon>Actinomycetes</taxon>
        <taxon>Micrococcales</taxon>
        <taxon>Microbacteriaceae</taxon>
        <taxon>Microbacterium</taxon>
    </lineage>
</organism>
<keyword evidence="13" id="KW-1185">Reference proteome</keyword>
<dbReference type="PROSITE" id="PS50850">
    <property type="entry name" value="MFS"/>
    <property type="match status" value="1"/>
</dbReference>
<dbReference type="InterPro" id="IPR050814">
    <property type="entry name" value="Myo-inositol_Transporter"/>
</dbReference>
<dbReference type="InterPro" id="IPR020846">
    <property type="entry name" value="MFS_dom"/>
</dbReference>
<dbReference type="PRINTS" id="PR00171">
    <property type="entry name" value="SUGRTRNSPORT"/>
</dbReference>
<keyword evidence="4" id="KW-1003">Cell membrane</keyword>
<dbReference type="InterPro" id="IPR005828">
    <property type="entry name" value="MFS_sugar_transport-like"/>
</dbReference>
<dbReference type="Proteomes" id="UP000033448">
    <property type="component" value="Unassembled WGS sequence"/>
</dbReference>
<dbReference type="GO" id="GO:0022857">
    <property type="term" value="F:transmembrane transporter activity"/>
    <property type="evidence" value="ECO:0007669"/>
    <property type="project" value="InterPro"/>
</dbReference>
<feature type="transmembrane region" description="Helical" evidence="10">
    <location>
        <begin position="113"/>
        <end position="131"/>
    </location>
</feature>
<feature type="transmembrane region" description="Helical" evidence="10">
    <location>
        <begin position="417"/>
        <end position="438"/>
    </location>
</feature>
<keyword evidence="3 9" id="KW-0813">Transport</keyword>
<comment type="similarity">
    <text evidence="2 9">Belongs to the major facilitator superfamily. Sugar transporter (TC 2.A.1.1) family.</text>
</comment>
<dbReference type="InterPro" id="IPR036259">
    <property type="entry name" value="MFS_trans_sf"/>
</dbReference>
<evidence type="ECO:0000256" key="3">
    <source>
        <dbReference type="ARBA" id="ARBA00022448"/>
    </source>
</evidence>
<dbReference type="InterPro" id="IPR005829">
    <property type="entry name" value="Sugar_transporter_CS"/>
</dbReference>
<keyword evidence="7 10" id="KW-1133">Transmembrane helix</keyword>
<dbReference type="Pfam" id="PF00083">
    <property type="entry name" value="Sugar_tr"/>
    <property type="match status" value="1"/>
</dbReference>
<feature type="transmembrane region" description="Helical" evidence="10">
    <location>
        <begin position="12"/>
        <end position="31"/>
    </location>
</feature>
<evidence type="ECO:0000256" key="8">
    <source>
        <dbReference type="ARBA" id="ARBA00023136"/>
    </source>
</evidence>
<evidence type="ECO:0000256" key="1">
    <source>
        <dbReference type="ARBA" id="ARBA00004651"/>
    </source>
</evidence>
<dbReference type="InterPro" id="IPR003663">
    <property type="entry name" value="Sugar/inositol_transpt"/>
</dbReference>
<dbReference type="SUPFAM" id="SSF103473">
    <property type="entry name" value="MFS general substrate transporter"/>
    <property type="match status" value="1"/>
</dbReference>
<feature type="transmembrane region" description="Helical" evidence="10">
    <location>
        <begin position="170"/>
        <end position="191"/>
    </location>
</feature>
<feature type="transmembrane region" description="Helical" evidence="10">
    <location>
        <begin position="251"/>
        <end position="272"/>
    </location>
</feature>
<dbReference type="PATRIC" id="fig|582680.7.peg.449"/>
<feature type="transmembrane region" description="Helical" evidence="10">
    <location>
        <begin position="51"/>
        <end position="74"/>
    </location>
</feature>
<proteinExistence type="inferred from homology"/>
<evidence type="ECO:0000259" key="11">
    <source>
        <dbReference type="PROSITE" id="PS50850"/>
    </source>
</evidence>
<feature type="domain" description="Major facilitator superfamily (MFS) profile" evidence="11">
    <location>
        <begin position="18"/>
        <end position="442"/>
    </location>
</feature>
<protein>
    <submittedName>
        <fullName evidence="12">Galactose-proton symporter</fullName>
    </submittedName>
</protein>
<evidence type="ECO:0000256" key="6">
    <source>
        <dbReference type="ARBA" id="ARBA00022692"/>
    </source>
</evidence>
<gene>
    <name evidence="12" type="primary">galP</name>
    <name evidence="12" type="ORF">RL72_00436</name>
</gene>
<dbReference type="RefSeq" id="WP_045249178.1">
    <property type="nucleotide sequence ID" value="NZ_CP099706.1"/>
</dbReference>
<dbReference type="FunFam" id="1.20.1250.20:FF:000218">
    <property type="entry name" value="facilitated trehalose transporter Tret1"/>
    <property type="match status" value="1"/>
</dbReference>
<dbReference type="PROSITE" id="PS00217">
    <property type="entry name" value="SUGAR_TRANSPORT_2"/>
    <property type="match status" value="1"/>
</dbReference>
<name>A0A0F0L559_9MICO</name>
<dbReference type="EMBL" id="JYIT01000051">
    <property type="protein sequence ID" value="KJL27465.1"/>
    <property type="molecule type" value="Genomic_DNA"/>
</dbReference>
<dbReference type="NCBIfam" id="TIGR00879">
    <property type="entry name" value="SP"/>
    <property type="match status" value="1"/>
</dbReference>
<dbReference type="Gene3D" id="1.20.1250.20">
    <property type="entry name" value="MFS general substrate transporter like domains"/>
    <property type="match status" value="1"/>
</dbReference>
<feature type="transmembrane region" description="Helical" evidence="10">
    <location>
        <begin position="387"/>
        <end position="411"/>
    </location>
</feature>
<dbReference type="GO" id="GO:0005886">
    <property type="term" value="C:plasma membrane"/>
    <property type="evidence" value="ECO:0007669"/>
    <property type="project" value="UniProtKB-SubCell"/>
</dbReference>
<evidence type="ECO:0000313" key="13">
    <source>
        <dbReference type="Proteomes" id="UP000033448"/>
    </source>
</evidence>
<feature type="transmembrane region" description="Helical" evidence="10">
    <location>
        <begin position="318"/>
        <end position="341"/>
    </location>
</feature>
<dbReference type="PANTHER" id="PTHR48020">
    <property type="entry name" value="PROTON MYO-INOSITOL COTRANSPORTER"/>
    <property type="match status" value="1"/>
</dbReference>
<evidence type="ECO:0000256" key="2">
    <source>
        <dbReference type="ARBA" id="ARBA00010992"/>
    </source>
</evidence>
<keyword evidence="6 10" id="KW-0812">Transmembrane</keyword>
<evidence type="ECO:0000256" key="5">
    <source>
        <dbReference type="ARBA" id="ARBA00022597"/>
    </source>
</evidence>
<keyword evidence="5" id="KW-0762">Sugar transport</keyword>
<feature type="transmembrane region" description="Helical" evidence="10">
    <location>
        <begin position="292"/>
        <end position="311"/>
    </location>
</feature>
<dbReference type="PROSITE" id="PS00216">
    <property type="entry name" value="SUGAR_TRANSPORT_1"/>
    <property type="match status" value="1"/>
</dbReference>
<feature type="transmembrane region" description="Helical" evidence="10">
    <location>
        <begin position="143"/>
        <end position="164"/>
    </location>
</feature>
<evidence type="ECO:0000256" key="7">
    <source>
        <dbReference type="ARBA" id="ARBA00022989"/>
    </source>
</evidence>
<feature type="transmembrane region" description="Helical" evidence="10">
    <location>
        <begin position="86"/>
        <end position="107"/>
    </location>
</feature>
<comment type="subcellular location">
    <subcellularLocation>
        <location evidence="1">Cell membrane</location>
        <topology evidence="1">Multi-pass membrane protein</topology>
    </subcellularLocation>
</comment>
<comment type="caution">
    <text evidence="12">The sequence shown here is derived from an EMBL/GenBank/DDBJ whole genome shotgun (WGS) entry which is preliminary data.</text>
</comment>
<reference evidence="12 13" key="1">
    <citation type="submission" date="2015-02" db="EMBL/GenBank/DDBJ databases">
        <title>Draft genome sequences of ten Microbacterium spp. with emphasis on heavy metal contaminated environments.</title>
        <authorList>
            <person name="Corretto E."/>
        </authorList>
    </citation>
    <scope>NUCLEOTIDE SEQUENCE [LARGE SCALE GENOMIC DNA]</scope>
    <source>
        <strain evidence="12 13">DSM 23848</strain>
    </source>
</reference>
<keyword evidence="8 10" id="KW-0472">Membrane</keyword>
<feature type="transmembrane region" description="Helical" evidence="10">
    <location>
        <begin position="347"/>
        <end position="375"/>
    </location>
</feature>
<dbReference type="AlphaFoldDB" id="A0A0F0L559"/>
<accession>A0A0F0L559</accession>